<dbReference type="AlphaFoldDB" id="A0A812C6Y3"/>
<evidence type="ECO:0008006" key="4">
    <source>
        <dbReference type="Google" id="ProtNLM"/>
    </source>
</evidence>
<protein>
    <recommendedName>
        <fullName evidence="4">Transmembrane protein</fullName>
    </recommendedName>
</protein>
<sequence length="229" mass="26099">MTAAPLKKKTANEPRQKATISDAFCFNVCMCVLSLQVSSFQVKPADWQLDWLPFSFSLSRFRSSFFLSLLLFLRFNLFFSLFTPLSFLVVGSVLFSFKHSPSFSRLLFLSHSLLRSLPVTRSFTPSLSPFQTLSLSYTLPFTLLLPPFHSYSLFHALSLSLSRSFTLSFSISFSHPLCLPDPLSFTFTIPTYVHICDKIFRIHTLLCASVSLSLSHFMLECFIREIVVI</sequence>
<gene>
    <name evidence="2" type="ORF">SPHA_29630</name>
</gene>
<evidence type="ECO:0000313" key="2">
    <source>
        <dbReference type="EMBL" id="CAE1255470.1"/>
    </source>
</evidence>
<comment type="caution">
    <text evidence="2">The sequence shown here is derived from an EMBL/GenBank/DDBJ whole genome shotgun (WGS) entry which is preliminary data.</text>
</comment>
<proteinExistence type="predicted"/>
<evidence type="ECO:0000313" key="3">
    <source>
        <dbReference type="Proteomes" id="UP000597762"/>
    </source>
</evidence>
<organism evidence="2 3">
    <name type="scientific">Acanthosepion pharaonis</name>
    <name type="common">Pharaoh cuttlefish</name>
    <name type="synonym">Sepia pharaonis</name>
    <dbReference type="NCBI Taxonomy" id="158019"/>
    <lineage>
        <taxon>Eukaryota</taxon>
        <taxon>Metazoa</taxon>
        <taxon>Spiralia</taxon>
        <taxon>Lophotrochozoa</taxon>
        <taxon>Mollusca</taxon>
        <taxon>Cephalopoda</taxon>
        <taxon>Coleoidea</taxon>
        <taxon>Decapodiformes</taxon>
        <taxon>Sepiida</taxon>
        <taxon>Sepiina</taxon>
        <taxon>Sepiidae</taxon>
        <taxon>Acanthosepion</taxon>
    </lineage>
</organism>
<evidence type="ECO:0000256" key="1">
    <source>
        <dbReference type="SAM" id="Phobius"/>
    </source>
</evidence>
<keyword evidence="1" id="KW-1133">Transmembrane helix</keyword>
<dbReference type="EMBL" id="CAHIKZ030001181">
    <property type="protein sequence ID" value="CAE1255470.1"/>
    <property type="molecule type" value="Genomic_DNA"/>
</dbReference>
<feature type="transmembrane region" description="Helical" evidence="1">
    <location>
        <begin position="65"/>
        <end position="95"/>
    </location>
</feature>
<keyword evidence="1" id="KW-0472">Membrane</keyword>
<dbReference type="Proteomes" id="UP000597762">
    <property type="component" value="Unassembled WGS sequence"/>
</dbReference>
<name>A0A812C6Y3_ACAPH</name>
<keyword evidence="3" id="KW-1185">Reference proteome</keyword>
<keyword evidence="1" id="KW-0812">Transmembrane</keyword>
<reference evidence="2" key="1">
    <citation type="submission" date="2021-01" db="EMBL/GenBank/DDBJ databases">
        <authorList>
            <person name="Li R."/>
            <person name="Bekaert M."/>
        </authorList>
    </citation>
    <scope>NUCLEOTIDE SEQUENCE</scope>
    <source>
        <strain evidence="2">Farmed</strain>
    </source>
</reference>
<accession>A0A812C6Y3</accession>